<geneLocation type="nucleomorph" evidence="10"/>
<keyword evidence="10" id="KW-0542">Nucleomorph</keyword>
<dbReference type="GO" id="GO:0006605">
    <property type="term" value="P:protein targeting"/>
    <property type="evidence" value="ECO:0007669"/>
    <property type="project" value="InterPro"/>
</dbReference>
<comment type="similarity">
    <text evidence="2">Belongs to the SecE/SEC61-gamma family.</text>
</comment>
<name>J7GAI8_9CRYP</name>
<sequence>MAFINLIYTFGINKKSEIKKNLCKEENKIFFNKKIKKESFIKLSSPLNEKKNDSMQKEDKPTDKDENYFSEIFFLDFIKEVRNEIKMVEWPTLNRLFRQFVIVVVSLVFSSLMVYSVDGLFASASKLLFEGKY</sequence>
<dbReference type="GO" id="GO:0008320">
    <property type="term" value="F:protein transmembrane transporter activity"/>
    <property type="evidence" value="ECO:0007669"/>
    <property type="project" value="InterPro"/>
</dbReference>
<evidence type="ECO:0000256" key="3">
    <source>
        <dbReference type="ARBA" id="ARBA00022448"/>
    </source>
</evidence>
<protein>
    <submittedName>
        <fullName evidence="10">Preprotein translocase secE subunit</fullName>
    </submittedName>
</protein>
<evidence type="ECO:0000313" key="11">
    <source>
        <dbReference type="Proteomes" id="UP000243348"/>
    </source>
</evidence>
<keyword evidence="8 9" id="KW-0472">Membrane</keyword>
<evidence type="ECO:0000256" key="4">
    <source>
        <dbReference type="ARBA" id="ARBA00022692"/>
    </source>
</evidence>
<feature type="transmembrane region" description="Helical" evidence="9">
    <location>
        <begin position="96"/>
        <end position="117"/>
    </location>
</feature>
<evidence type="ECO:0000256" key="6">
    <source>
        <dbReference type="ARBA" id="ARBA00022989"/>
    </source>
</evidence>
<dbReference type="GO" id="GO:0006886">
    <property type="term" value="P:intracellular protein transport"/>
    <property type="evidence" value="ECO:0007669"/>
    <property type="project" value="InterPro"/>
</dbReference>
<dbReference type="NCBIfam" id="TIGR00964">
    <property type="entry name" value="secE_bact"/>
    <property type="match status" value="1"/>
</dbReference>
<dbReference type="AlphaFoldDB" id="J7GAI8"/>
<evidence type="ECO:0000256" key="2">
    <source>
        <dbReference type="ARBA" id="ARBA00008274"/>
    </source>
</evidence>
<reference evidence="10 11" key="1">
    <citation type="journal article" date="2012" name="Genome Biol. Evol.">
        <title>Nucleomorph genome sequence of the cryptophyte alga Chroomonas mesostigmatica CCMP1168 reveals lineage-specific gene loss and genome complexity.</title>
        <authorList>
            <person name="Moore C.E."/>
            <person name="Curtis B."/>
            <person name="Mills T."/>
            <person name="Tanifuji G."/>
            <person name="Archibald J.M."/>
        </authorList>
    </citation>
    <scope>NUCLEOTIDE SEQUENCE [LARGE SCALE GENOMIC DNA]</scope>
    <source>
        <strain evidence="10 11">CCMP1168</strain>
    </source>
</reference>
<evidence type="ECO:0000256" key="8">
    <source>
        <dbReference type="ARBA" id="ARBA00023136"/>
    </source>
</evidence>
<comment type="subcellular location">
    <subcellularLocation>
        <location evidence="1">Membrane</location>
    </subcellularLocation>
</comment>
<keyword evidence="3" id="KW-0813">Transport</keyword>
<dbReference type="Pfam" id="PF00584">
    <property type="entry name" value="SecE"/>
    <property type="match status" value="1"/>
</dbReference>
<keyword evidence="4 9" id="KW-0812">Transmembrane</keyword>
<keyword evidence="7" id="KW-0811">Translocation</keyword>
<gene>
    <name evidence="10" type="primary">secE</name>
    <name evidence="10" type="ORF">CMESO_322</name>
</gene>
<evidence type="ECO:0000313" key="10">
    <source>
        <dbReference type="EMBL" id="AFP65490.1"/>
    </source>
</evidence>
<dbReference type="InterPro" id="IPR038379">
    <property type="entry name" value="SecE_sf"/>
</dbReference>
<accession>J7GAI8</accession>
<dbReference type="Proteomes" id="UP000243348">
    <property type="component" value="Nucleomorph 2"/>
</dbReference>
<dbReference type="GO" id="GO:0016020">
    <property type="term" value="C:membrane"/>
    <property type="evidence" value="ECO:0007669"/>
    <property type="project" value="UniProtKB-SubCell"/>
</dbReference>
<evidence type="ECO:0000256" key="7">
    <source>
        <dbReference type="ARBA" id="ARBA00023010"/>
    </source>
</evidence>
<evidence type="ECO:0000256" key="1">
    <source>
        <dbReference type="ARBA" id="ARBA00004370"/>
    </source>
</evidence>
<organism evidence="10 11">
    <name type="scientific">Chroomonas mesostigmatica CCMP1168</name>
    <dbReference type="NCBI Taxonomy" id="1195612"/>
    <lineage>
        <taxon>Eukaryota</taxon>
        <taxon>Cryptophyceae</taxon>
        <taxon>Pyrenomonadales</taxon>
        <taxon>Chroomonadaceae</taxon>
        <taxon>Chroomonas</taxon>
    </lineage>
</organism>
<evidence type="ECO:0000256" key="9">
    <source>
        <dbReference type="SAM" id="Phobius"/>
    </source>
</evidence>
<dbReference type="InterPro" id="IPR005807">
    <property type="entry name" value="SecE_bac"/>
</dbReference>
<dbReference type="GO" id="GO:0009306">
    <property type="term" value="P:protein secretion"/>
    <property type="evidence" value="ECO:0007669"/>
    <property type="project" value="InterPro"/>
</dbReference>
<keyword evidence="6 9" id="KW-1133">Transmembrane helix</keyword>
<proteinExistence type="inferred from homology"/>
<dbReference type="Gene3D" id="1.20.5.1030">
    <property type="entry name" value="Preprotein translocase secy subunit"/>
    <property type="match status" value="1"/>
</dbReference>
<dbReference type="InterPro" id="IPR001901">
    <property type="entry name" value="Translocase_SecE/Sec61-g"/>
</dbReference>
<evidence type="ECO:0000256" key="5">
    <source>
        <dbReference type="ARBA" id="ARBA00022927"/>
    </source>
</evidence>
<dbReference type="EMBL" id="CP003681">
    <property type="protein sequence ID" value="AFP65490.1"/>
    <property type="molecule type" value="Genomic_DNA"/>
</dbReference>
<keyword evidence="5" id="KW-0653">Protein transport</keyword>